<accession>A0ABY7QQJ8</accession>
<dbReference type="EMBL" id="CP115859">
    <property type="protein sequence ID" value="WBV61311.1"/>
    <property type="molecule type" value="Genomic_DNA"/>
</dbReference>
<organism evidence="1 2">
    <name type="scientific">Chryseobacterium camelliae</name>
    <dbReference type="NCBI Taxonomy" id="1265445"/>
    <lineage>
        <taxon>Bacteria</taxon>
        <taxon>Pseudomonadati</taxon>
        <taxon>Bacteroidota</taxon>
        <taxon>Flavobacteriia</taxon>
        <taxon>Flavobacteriales</taxon>
        <taxon>Weeksellaceae</taxon>
        <taxon>Chryseobacterium group</taxon>
        <taxon>Chryseobacterium</taxon>
    </lineage>
</organism>
<protein>
    <submittedName>
        <fullName evidence="1">Uncharacterized protein</fullName>
    </submittedName>
</protein>
<evidence type="ECO:0000313" key="2">
    <source>
        <dbReference type="Proteomes" id="UP001210978"/>
    </source>
</evidence>
<dbReference type="RefSeq" id="WP_271149603.1">
    <property type="nucleotide sequence ID" value="NZ_CP115859.1"/>
</dbReference>
<evidence type="ECO:0000313" key="1">
    <source>
        <dbReference type="EMBL" id="WBV61311.1"/>
    </source>
</evidence>
<sequence length="450" mass="52300">MKTKLGLIGLLMIFNIFIINGQTLSKEVRKDFCINAKYNYFYGTNSFFGLMNLTLKKIGINDPYKMDEAVKNICNNESLQNSFFESVHSVSRGLDRQQYLSLGMKQQNVEVLYNYVNLKYNSNNQNIKENGNNGYERIDHNFVVDSIVVNKKEVLTKMFPKSHFINDSTIVRKQPVTYIEGGDGEIEYKTSVVKEYYYIDEKDYEEKVNVVLISTDNHNNSFLQFVGKNSRNEKINLNKMNNYHFNTVKENGFIFFVIKYLDENNLKKENYYNPLTFKLVKTLIKNEDVQADSNSPKNGKIRELPIFTYNKLIDKYDYEDGESMSSEIVKEYKFLYGVIKKVINNNGDNDYKIHITKTTKEFDDLHSDMSSFVNKDIIVNLEPDDLYNKSGKIKDGWKGRYDLSFDDYKKLKGLLVEGRKIKFSYVEGGTGALGTATAGLFFFNYIEKID</sequence>
<name>A0ABY7QQJ8_9FLAO</name>
<proteinExistence type="predicted"/>
<keyword evidence="2" id="KW-1185">Reference proteome</keyword>
<gene>
    <name evidence="1" type="ORF">PFY12_04115</name>
</gene>
<dbReference type="Proteomes" id="UP001210978">
    <property type="component" value="Chromosome"/>
</dbReference>
<reference evidence="1 2" key="1">
    <citation type="submission" date="2023-01" db="EMBL/GenBank/DDBJ databases">
        <title>Complete genome of Chryseobacterium camelliae VAN22-5A.</title>
        <authorList>
            <person name="Zong G."/>
            <person name="Cao G."/>
        </authorList>
    </citation>
    <scope>NUCLEOTIDE SEQUENCE [LARGE SCALE GENOMIC DNA]</scope>
    <source>
        <strain evidence="1 2">VAN22-5A</strain>
    </source>
</reference>